<feature type="transmembrane region" description="Helical" evidence="1">
    <location>
        <begin position="285"/>
        <end position="313"/>
    </location>
</feature>
<evidence type="ECO:0000313" key="2">
    <source>
        <dbReference type="EMBL" id="EPE05105.1"/>
    </source>
</evidence>
<sequence length="316" mass="34097">MVNCSVVPASTPSNSGIAGTGVLLSFIITAAIALLISAALILQDTFGAVARERKANGGLDPPLSAKSSQPSCGHVATVIARKLLNSYSDQQIVTGIGIQSLGLAQVGKLVPYHFFLIWMLGLLSTAVHNAALLALVHDFRRDCILRWLRQLLMFINLALSCVYGVYVLRELAVGLPQTLPVACAWDDGSAGRASDIDWEKTAGGFQFVATVVVIAGNCIVFVLSTWYLHSRMQRFYRIVQTVGLVLMGAVAIGVTIRVILLSQAFGHPSVDLSDLDETSWSFGQLLSLLLLLLPLVVLKCLHVLELLLLRLLLLRL</sequence>
<proteinExistence type="predicted"/>
<evidence type="ECO:0000313" key="3">
    <source>
        <dbReference type="Proteomes" id="UP000016923"/>
    </source>
</evidence>
<dbReference type="Proteomes" id="UP000016923">
    <property type="component" value="Unassembled WGS sequence"/>
</dbReference>
<protein>
    <submittedName>
        <fullName evidence="2">Uncharacterized protein</fullName>
    </submittedName>
</protein>
<keyword evidence="1" id="KW-0812">Transmembrane</keyword>
<reference evidence="2 3" key="1">
    <citation type="journal article" date="2013" name="BMC Genomics">
        <title>The genome and transcriptome of the pine saprophyte Ophiostoma piceae, and a comparison with the bark beetle-associated pine pathogen Grosmannia clavigera.</title>
        <authorList>
            <person name="Haridas S."/>
            <person name="Wang Y."/>
            <person name="Lim L."/>
            <person name="Massoumi Alamouti S."/>
            <person name="Jackman S."/>
            <person name="Docking R."/>
            <person name="Robertson G."/>
            <person name="Birol I."/>
            <person name="Bohlmann J."/>
            <person name="Breuil C."/>
        </authorList>
    </citation>
    <scope>NUCLEOTIDE SEQUENCE [LARGE SCALE GENOMIC DNA]</scope>
    <source>
        <strain evidence="2 3">UAMH 11346</strain>
    </source>
</reference>
<feature type="transmembrane region" description="Helical" evidence="1">
    <location>
        <begin position="21"/>
        <end position="42"/>
    </location>
</feature>
<dbReference type="EMBL" id="KE148157">
    <property type="protein sequence ID" value="EPE05105.1"/>
    <property type="molecule type" value="Genomic_DNA"/>
</dbReference>
<dbReference type="OMA" id="TWYLHNR"/>
<evidence type="ECO:0000256" key="1">
    <source>
        <dbReference type="SAM" id="Phobius"/>
    </source>
</evidence>
<dbReference type="PANTHER" id="PTHR37577:SF1">
    <property type="entry name" value="INTEGRAL MEMBRANE PROTEIN"/>
    <property type="match status" value="1"/>
</dbReference>
<feature type="transmembrane region" description="Helical" evidence="1">
    <location>
        <begin position="241"/>
        <end position="265"/>
    </location>
</feature>
<dbReference type="VEuPathDB" id="FungiDB:F503_03710"/>
<dbReference type="InterPro" id="IPR053018">
    <property type="entry name" value="Elsinochrome_Biosynth-Asso"/>
</dbReference>
<dbReference type="OrthoDB" id="5414615at2759"/>
<organism evidence="2 3">
    <name type="scientific">Ophiostoma piceae (strain UAMH 11346)</name>
    <name type="common">Sap stain fungus</name>
    <dbReference type="NCBI Taxonomy" id="1262450"/>
    <lineage>
        <taxon>Eukaryota</taxon>
        <taxon>Fungi</taxon>
        <taxon>Dikarya</taxon>
        <taxon>Ascomycota</taxon>
        <taxon>Pezizomycotina</taxon>
        <taxon>Sordariomycetes</taxon>
        <taxon>Sordariomycetidae</taxon>
        <taxon>Ophiostomatales</taxon>
        <taxon>Ophiostomataceae</taxon>
        <taxon>Ophiostoma</taxon>
    </lineage>
</organism>
<feature type="transmembrane region" description="Helical" evidence="1">
    <location>
        <begin position="207"/>
        <end position="229"/>
    </location>
</feature>
<keyword evidence="1" id="KW-0472">Membrane</keyword>
<accession>S3CWD7</accession>
<dbReference type="PANTHER" id="PTHR37577">
    <property type="entry name" value="INTEGRAL MEMBRANE PROTEIN"/>
    <property type="match status" value="1"/>
</dbReference>
<dbReference type="AlphaFoldDB" id="S3CWD7"/>
<keyword evidence="3" id="KW-1185">Reference proteome</keyword>
<gene>
    <name evidence="2" type="ORF">F503_03710</name>
</gene>
<keyword evidence="1" id="KW-1133">Transmembrane helix</keyword>
<feature type="transmembrane region" description="Helical" evidence="1">
    <location>
        <begin position="147"/>
        <end position="166"/>
    </location>
</feature>
<feature type="transmembrane region" description="Helical" evidence="1">
    <location>
        <begin position="112"/>
        <end position="135"/>
    </location>
</feature>
<name>S3CWD7_OPHP1</name>
<dbReference type="HOGENOM" id="CLU_076686_0_0_1"/>
<dbReference type="eggNOG" id="ENOG502SHZ3">
    <property type="taxonomic scope" value="Eukaryota"/>
</dbReference>